<comment type="caution">
    <text evidence="2">The sequence shown here is derived from an EMBL/GenBank/DDBJ whole genome shotgun (WGS) entry which is preliminary data.</text>
</comment>
<evidence type="ECO:0008006" key="4">
    <source>
        <dbReference type="Google" id="ProtNLM"/>
    </source>
</evidence>
<evidence type="ECO:0000313" key="2">
    <source>
        <dbReference type="EMBL" id="OLZ43248.1"/>
    </source>
</evidence>
<keyword evidence="1" id="KW-0812">Transmembrane</keyword>
<name>A0A1R0KE12_9PSEU</name>
<sequence length="187" mass="20489">MSTSTVRRSPKTLPPRWRKLALVVHVVSSLGWLGITMVNAVLTFTSVFTDDPRRQQAAILMMDQVGGYLLLPISLTALVSGIVLSTGTKWGLVRYRWVAIKLVLTLIAAGLTLFSLLPGIGELAAAAESTMDDAFVERGRRVDGFYPIIVSTMMYMTMTVLSVYKPGGKTPYGRRVTAIRVRESQPA</sequence>
<proteinExistence type="predicted"/>
<evidence type="ECO:0000313" key="3">
    <source>
        <dbReference type="Proteomes" id="UP000187486"/>
    </source>
</evidence>
<protein>
    <recommendedName>
        <fullName evidence="4">DUF2269 domain-containing protein</fullName>
    </recommendedName>
</protein>
<dbReference type="Proteomes" id="UP000187486">
    <property type="component" value="Unassembled WGS sequence"/>
</dbReference>
<feature type="transmembrane region" description="Helical" evidence="1">
    <location>
        <begin position="98"/>
        <end position="125"/>
    </location>
</feature>
<dbReference type="EMBL" id="MQUQ01000037">
    <property type="protein sequence ID" value="OLZ43248.1"/>
    <property type="molecule type" value="Genomic_DNA"/>
</dbReference>
<feature type="transmembrane region" description="Helical" evidence="1">
    <location>
        <begin position="145"/>
        <end position="164"/>
    </location>
</feature>
<dbReference type="AlphaFoldDB" id="A0A1R0KE12"/>
<dbReference type="RefSeq" id="WP_076168589.1">
    <property type="nucleotide sequence ID" value="NZ_JBEZVB010000013.1"/>
</dbReference>
<keyword evidence="3" id="KW-1185">Reference proteome</keyword>
<dbReference type="STRING" id="76021.BS329_39860"/>
<keyword evidence="1" id="KW-1133">Transmembrane helix</keyword>
<feature type="transmembrane region" description="Helical" evidence="1">
    <location>
        <begin position="65"/>
        <end position="86"/>
    </location>
</feature>
<reference evidence="2 3" key="1">
    <citation type="submission" date="2016-01" db="EMBL/GenBank/DDBJ databases">
        <title>Amycolatopsis coloradensis genome sequencing and assembly.</title>
        <authorList>
            <person name="Mayilraj S."/>
        </authorList>
    </citation>
    <scope>NUCLEOTIDE SEQUENCE [LARGE SCALE GENOMIC DNA]</scope>
    <source>
        <strain evidence="2 3">DSM 44225</strain>
    </source>
</reference>
<feature type="transmembrane region" description="Helical" evidence="1">
    <location>
        <begin position="20"/>
        <end position="45"/>
    </location>
</feature>
<gene>
    <name evidence="2" type="ORF">BS329_39860</name>
</gene>
<evidence type="ECO:0000256" key="1">
    <source>
        <dbReference type="SAM" id="Phobius"/>
    </source>
</evidence>
<accession>A0A1R0KE12</accession>
<keyword evidence="1" id="KW-0472">Membrane</keyword>
<organism evidence="2 3">
    <name type="scientific">Amycolatopsis coloradensis</name>
    <dbReference type="NCBI Taxonomy" id="76021"/>
    <lineage>
        <taxon>Bacteria</taxon>
        <taxon>Bacillati</taxon>
        <taxon>Actinomycetota</taxon>
        <taxon>Actinomycetes</taxon>
        <taxon>Pseudonocardiales</taxon>
        <taxon>Pseudonocardiaceae</taxon>
        <taxon>Amycolatopsis</taxon>
    </lineage>
</organism>